<keyword evidence="11" id="KW-1185">Reference proteome</keyword>
<evidence type="ECO:0000313" key="11">
    <source>
        <dbReference type="Proteomes" id="UP000001947"/>
    </source>
</evidence>
<comment type="function">
    <text evidence="8">Involved in formation of the rod shape of the cell. May also contribute to regulation of formation of penicillin-binding proteins.</text>
</comment>
<keyword evidence="3 8" id="KW-1003">Cell membrane</keyword>
<dbReference type="RefSeq" id="WP_011469663.1">
    <property type="nucleotide sequence ID" value="NC_007912.1"/>
</dbReference>
<evidence type="ECO:0000256" key="3">
    <source>
        <dbReference type="ARBA" id="ARBA00022475"/>
    </source>
</evidence>
<dbReference type="GeneID" id="98614817"/>
<keyword evidence="8" id="KW-0997">Cell inner membrane</keyword>
<feature type="transmembrane region" description="Helical" evidence="9">
    <location>
        <begin position="39"/>
        <end position="62"/>
    </location>
</feature>
<dbReference type="KEGG" id="sde:Sde_3190"/>
<keyword evidence="7 8" id="KW-0472">Membrane</keyword>
<dbReference type="PIRSF" id="PIRSF018472">
    <property type="entry name" value="MreD_proteobac"/>
    <property type="match status" value="1"/>
</dbReference>
<evidence type="ECO:0000256" key="2">
    <source>
        <dbReference type="ARBA" id="ARBA00007776"/>
    </source>
</evidence>
<protein>
    <recommendedName>
        <fullName evidence="8">Rod shape-determining protein MreD</fullName>
    </recommendedName>
</protein>
<evidence type="ECO:0000256" key="5">
    <source>
        <dbReference type="ARBA" id="ARBA00022960"/>
    </source>
</evidence>
<dbReference type="OrthoDB" id="6647425at2"/>
<proteinExistence type="inferred from homology"/>
<feature type="transmembrane region" description="Helical" evidence="9">
    <location>
        <begin position="74"/>
        <end position="92"/>
    </location>
</feature>
<dbReference type="GO" id="GO:0005886">
    <property type="term" value="C:plasma membrane"/>
    <property type="evidence" value="ECO:0007669"/>
    <property type="project" value="UniProtKB-SubCell"/>
</dbReference>
<comment type="subcellular location">
    <subcellularLocation>
        <location evidence="8">Cell inner membrane</location>
    </subcellularLocation>
    <subcellularLocation>
        <location evidence="1">Cell membrane</location>
        <topology evidence="1">Multi-pass membrane protein</topology>
    </subcellularLocation>
</comment>
<dbReference type="STRING" id="203122.Sde_3190"/>
<keyword evidence="6 9" id="KW-1133">Transmembrane helix</keyword>
<evidence type="ECO:0000256" key="4">
    <source>
        <dbReference type="ARBA" id="ARBA00022692"/>
    </source>
</evidence>
<keyword evidence="4 9" id="KW-0812">Transmembrane</keyword>
<dbReference type="GO" id="GO:0008360">
    <property type="term" value="P:regulation of cell shape"/>
    <property type="evidence" value="ECO:0007669"/>
    <property type="project" value="UniProtKB-UniRule"/>
</dbReference>
<dbReference type="NCBIfam" id="TIGR03426">
    <property type="entry name" value="shape_MreD"/>
    <property type="match status" value="1"/>
</dbReference>
<dbReference type="HOGENOM" id="CLU_119315_0_0_6"/>
<reference evidence="10 11" key="1">
    <citation type="journal article" date="2008" name="PLoS Genet.">
        <title>Complete genome sequence of the complex carbohydrate-degrading marine bacterium, Saccharophagus degradans strain 2-40 T.</title>
        <authorList>
            <person name="Weiner R.M."/>
            <person name="Taylor L.E.II."/>
            <person name="Henrissat B."/>
            <person name="Hauser L."/>
            <person name="Land M."/>
            <person name="Coutinho P.M."/>
            <person name="Rancurel C."/>
            <person name="Saunders E.H."/>
            <person name="Longmire A.G."/>
            <person name="Zhang H."/>
            <person name="Bayer E.A."/>
            <person name="Gilbert H.J."/>
            <person name="Larimer F."/>
            <person name="Zhulin I.B."/>
            <person name="Ekborg N.A."/>
            <person name="Lamed R."/>
            <person name="Richardson P.M."/>
            <person name="Borovok I."/>
            <person name="Hutcheson S."/>
        </authorList>
    </citation>
    <scope>NUCLEOTIDE SEQUENCE [LARGE SCALE GENOMIC DNA]</scope>
    <source>
        <strain evidence="11">2-40 / ATCC 43961 / DSM 17024</strain>
    </source>
</reference>
<dbReference type="InterPro" id="IPR026034">
    <property type="entry name" value="MreD_proteobac"/>
</dbReference>
<dbReference type="EMBL" id="CP000282">
    <property type="protein sequence ID" value="ABD82447.1"/>
    <property type="molecule type" value="Genomic_DNA"/>
</dbReference>
<feature type="transmembrane region" description="Helical" evidence="9">
    <location>
        <begin position="133"/>
        <end position="152"/>
    </location>
</feature>
<dbReference type="Pfam" id="PF04093">
    <property type="entry name" value="MreD"/>
    <property type="match status" value="1"/>
</dbReference>
<accession>Q21FT2</accession>
<evidence type="ECO:0000256" key="1">
    <source>
        <dbReference type="ARBA" id="ARBA00004651"/>
    </source>
</evidence>
<evidence type="ECO:0000256" key="9">
    <source>
        <dbReference type="SAM" id="Phobius"/>
    </source>
</evidence>
<feature type="transmembrane region" description="Helical" evidence="9">
    <location>
        <begin position="6"/>
        <end position="27"/>
    </location>
</feature>
<dbReference type="PANTHER" id="PTHR37484:SF1">
    <property type="entry name" value="ROD SHAPE-DETERMINING PROTEIN MRED"/>
    <property type="match status" value="1"/>
</dbReference>
<dbReference type="Proteomes" id="UP000001947">
    <property type="component" value="Chromosome"/>
</dbReference>
<evidence type="ECO:0000256" key="6">
    <source>
        <dbReference type="ARBA" id="ARBA00022989"/>
    </source>
</evidence>
<sequence>MPNLGLSFYIFFCVSAFFALVLSIYPIPHAYAALRPELFCLLVVYWVINYPQYFGVTTAWLMGLFLDVVHSTVWGAHALGLAAVAYICLSSYQRIRSYSLWQQTLWVFVFVGIHQVIVNWMLGLSGYHKPTHIILVTTAVSALSWPVMVLLFRRLRRRYRLL</sequence>
<evidence type="ECO:0000256" key="7">
    <source>
        <dbReference type="ARBA" id="ARBA00023136"/>
    </source>
</evidence>
<feature type="transmembrane region" description="Helical" evidence="9">
    <location>
        <begin position="104"/>
        <end position="127"/>
    </location>
</feature>
<dbReference type="InterPro" id="IPR007227">
    <property type="entry name" value="Cell_shape_determining_MreD"/>
</dbReference>
<organism evidence="10 11">
    <name type="scientific">Saccharophagus degradans (strain 2-40 / ATCC 43961 / DSM 17024)</name>
    <dbReference type="NCBI Taxonomy" id="203122"/>
    <lineage>
        <taxon>Bacteria</taxon>
        <taxon>Pseudomonadati</taxon>
        <taxon>Pseudomonadota</taxon>
        <taxon>Gammaproteobacteria</taxon>
        <taxon>Cellvibrionales</taxon>
        <taxon>Cellvibrionaceae</taxon>
        <taxon>Saccharophagus</taxon>
    </lineage>
</organism>
<dbReference type="PANTHER" id="PTHR37484">
    <property type="entry name" value="ROD SHAPE-DETERMINING PROTEIN MRED"/>
    <property type="match status" value="1"/>
</dbReference>
<dbReference type="AlphaFoldDB" id="Q21FT2"/>
<evidence type="ECO:0000313" key="10">
    <source>
        <dbReference type="EMBL" id="ABD82447.1"/>
    </source>
</evidence>
<keyword evidence="5 8" id="KW-0133">Cell shape</keyword>
<dbReference type="eggNOG" id="COG2891">
    <property type="taxonomic scope" value="Bacteria"/>
</dbReference>
<evidence type="ECO:0000256" key="8">
    <source>
        <dbReference type="PIRNR" id="PIRNR018472"/>
    </source>
</evidence>
<comment type="similarity">
    <text evidence="2 8">Belongs to the MreD family.</text>
</comment>
<name>Q21FT2_SACD2</name>
<gene>
    <name evidence="10" type="ordered locus">Sde_3190</name>
</gene>